<evidence type="ECO:0000313" key="2">
    <source>
        <dbReference type="Proteomes" id="UP000319908"/>
    </source>
</evidence>
<dbReference type="OrthoDB" id="289689at2"/>
<gene>
    <name evidence="1" type="ORF">Poly21_01370</name>
</gene>
<dbReference type="EMBL" id="SJPU01000001">
    <property type="protein sequence ID" value="TWU17984.1"/>
    <property type="molecule type" value="Genomic_DNA"/>
</dbReference>
<sequence length="303" mass="31995">MSSPYSSTGAVEAFESWDSRSVKLSTAEGGDGKTIKAYITGTTDEAAAYAALLAELSPVLDLVGIGQSVIAEGIAMNPIGNGIWEASVEYVNPKDKKSENQPKAVGECTFAFDGTGGTTTTLYGFSQERFPPTAVDFGTAIEIGEDGRPKGVEIVIPQVKFTLQQSFEGATITLPWLRSLIYLTGTTNIASFLGFAPGEVLFLGPTGQQPLKFMSDATVVAGERDITFQFAVSPNLTGLTIGDIEDIEKGGHDYLWVTSKQVKVSGVIKDVPTGVYVNKVYRPGNFATLGVNDPDTSGPVIGS</sequence>
<dbReference type="RefSeq" id="WP_146404977.1">
    <property type="nucleotide sequence ID" value="NZ_SJPU01000001.1"/>
</dbReference>
<keyword evidence="2" id="KW-1185">Reference proteome</keyword>
<organism evidence="1 2">
    <name type="scientific">Allorhodopirellula heiligendammensis</name>
    <dbReference type="NCBI Taxonomy" id="2714739"/>
    <lineage>
        <taxon>Bacteria</taxon>
        <taxon>Pseudomonadati</taxon>
        <taxon>Planctomycetota</taxon>
        <taxon>Planctomycetia</taxon>
        <taxon>Pirellulales</taxon>
        <taxon>Pirellulaceae</taxon>
        <taxon>Allorhodopirellula</taxon>
    </lineage>
</organism>
<dbReference type="AlphaFoldDB" id="A0A5C6C3V8"/>
<evidence type="ECO:0000313" key="1">
    <source>
        <dbReference type="EMBL" id="TWU17984.1"/>
    </source>
</evidence>
<comment type="caution">
    <text evidence="1">The sequence shown here is derived from an EMBL/GenBank/DDBJ whole genome shotgun (WGS) entry which is preliminary data.</text>
</comment>
<reference evidence="1 2" key="1">
    <citation type="journal article" date="2020" name="Antonie Van Leeuwenhoek">
        <title>Rhodopirellula heiligendammensis sp. nov., Rhodopirellula pilleata sp. nov., and Rhodopirellula solitaria sp. nov. isolated from natural or artificial marine surfaces in Northern Germany and California, USA, and emended description of the genus Rhodopirellula.</title>
        <authorList>
            <person name="Kallscheuer N."/>
            <person name="Wiegand S."/>
            <person name="Jogler M."/>
            <person name="Boedeker C."/>
            <person name="Peeters S.H."/>
            <person name="Rast P."/>
            <person name="Heuer A."/>
            <person name="Jetten M.S.M."/>
            <person name="Rohde M."/>
            <person name="Jogler C."/>
        </authorList>
    </citation>
    <scope>NUCLEOTIDE SEQUENCE [LARGE SCALE GENOMIC DNA]</scope>
    <source>
        <strain evidence="1 2">Poly21</strain>
    </source>
</reference>
<accession>A0A5C6C3V8</accession>
<name>A0A5C6C3V8_9BACT</name>
<dbReference type="Proteomes" id="UP000319908">
    <property type="component" value="Unassembled WGS sequence"/>
</dbReference>
<proteinExistence type="predicted"/>
<protein>
    <submittedName>
        <fullName evidence="1">Uncharacterized protein</fullName>
    </submittedName>
</protein>